<accession>A0A1E3KET5</accession>
<feature type="compositionally biased region" description="Polar residues" evidence="7">
    <location>
        <begin position="483"/>
        <end position="493"/>
    </location>
</feature>
<keyword evidence="6" id="KW-0694">RNA-binding</keyword>
<dbReference type="GO" id="GO:0051500">
    <property type="term" value="F:D-tyrosyl-tRNA(Tyr) deacylase activity"/>
    <property type="evidence" value="ECO:0007669"/>
    <property type="project" value="TreeGrafter"/>
</dbReference>
<feature type="domain" description="Zn(2)-C6 fungal-type" evidence="8">
    <location>
        <begin position="48"/>
        <end position="83"/>
    </location>
</feature>
<keyword evidence="6" id="KW-0820">tRNA-binding</keyword>
<dbReference type="GO" id="GO:0106026">
    <property type="term" value="F:Gly-tRNA(Ala) deacylase activity"/>
    <property type="evidence" value="ECO:0007669"/>
    <property type="project" value="RHEA"/>
</dbReference>
<feature type="compositionally biased region" description="Polar residues" evidence="7">
    <location>
        <begin position="415"/>
        <end position="427"/>
    </location>
</feature>
<dbReference type="PANTHER" id="PTHR10472">
    <property type="entry name" value="D-TYROSYL-TRNA TYR DEACYLASE"/>
    <property type="match status" value="1"/>
</dbReference>
<evidence type="ECO:0000256" key="2">
    <source>
        <dbReference type="ARBA" id="ARBA00013056"/>
    </source>
</evidence>
<dbReference type="PROSITE" id="PS00463">
    <property type="entry name" value="ZN2_CY6_FUNGAL_1"/>
    <property type="match status" value="1"/>
</dbReference>
<dbReference type="AlphaFoldDB" id="A0A1E3KET5"/>
<dbReference type="CDD" id="cd00067">
    <property type="entry name" value="GAL4"/>
    <property type="match status" value="1"/>
</dbReference>
<dbReference type="PROSITE" id="PS50048">
    <property type="entry name" value="ZN2_CY6_FUNGAL_2"/>
    <property type="match status" value="1"/>
</dbReference>
<sequence length="493" mass="53018">MPTTGLSRSAITRSTQTPSKKPSKSPRKNRNPPSQKKASNRGPYAEKACYPCRKGHRKCRDIRTITGKPVCGLCADQQLECTWPDDGPPTGHGRTFDRWNNTYTSRDPPHPSWGYTSSEDDAEGGDGDSNSIITGQDEEGWGSEHASGRNQGVDAHETHHNSIAQQIDSQASPARTHHHSPQTVRPRPRTQQTPRVPTNGLQLPRFGQQQPPVPAATASATGDTSVSDRYRQPSNSHQAPPPQPRYPDPLELLVTAAAAVEGNRSALVDGKTISSIGKGLLVLVGIDRYDEPADATLIIKKILTAKLWDDDNGGGWKKNVKDIDGEVLCVSQFTLLASLKKGAKPDFHDSMASFRRDNSTIPSKAYYTSFLEEIKAAYDPSKIQDGEFGAMMQVSLCNDGPVTILLSSRDKPATKSGTPTPATSGINTPLPEAGQKKVKKPKDKGTGHPKFAAGADKEAANPLGTAVGEVIDEGSREAGATISGVNQEEANRE</sequence>
<dbReference type="InterPro" id="IPR023509">
    <property type="entry name" value="DTD-like_sf"/>
</dbReference>
<dbReference type="EMBL" id="MEKH01000001">
    <property type="protein sequence ID" value="ODO11535.1"/>
    <property type="molecule type" value="Genomic_DNA"/>
</dbReference>
<evidence type="ECO:0000256" key="1">
    <source>
        <dbReference type="ARBA" id="ARBA00009673"/>
    </source>
</evidence>
<dbReference type="InterPro" id="IPR036864">
    <property type="entry name" value="Zn2-C6_fun-type_DNA-bd_sf"/>
</dbReference>
<name>A0A1E3KET5_9TREE</name>
<reference evidence="9 10" key="1">
    <citation type="submission" date="2016-06" db="EMBL/GenBank/DDBJ databases">
        <title>Evolution of pathogenesis and genome organization in the Tremellales.</title>
        <authorList>
            <person name="Cuomo C."/>
            <person name="Litvintseva A."/>
            <person name="Heitman J."/>
            <person name="Chen Y."/>
            <person name="Sun S."/>
            <person name="Springer D."/>
            <person name="Dromer F."/>
            <person name="Young S."/>
            <person name="Zeng Q."/>
            <person name="Chapman S."/>
            <person name="Gujja S."/>
            <person name="Saif S."/>
            <person name="Birren B."/>
        </authorList>
    </citation>
    <scope>NUCLEOTIDE SEQUENCE [LARGE SCALE GENOMIC DNA]</scope>
    <source>
        <strain evidence="9 10">CBS 6273</strain>
    </source>
</reference>
<keyword evidence="6" id="KW-0378">Hydrolase</keyword>
<dbReference type="GO" id="GO:0000981">
    <property type="term" value="F:DNA-binding transcription factor activity, RNA polymerase II-specific"/>
    <property type="evidence" value="ECO:0007669"/>
    <property type="project" value="InterPro"/>
</dbReference>
<dbReference type="Gene3D" id="3.50.80.10">
    <property type="entry name" value="D-tyrosyl-tRNA(Tyr) deacylase"/>
    <property type="match status" value="1"/>
</dbReference>
<dbReference type="FunFam" id="3.50.80.10:FF:000001">
    <property type="entry name" value="D-aminoacyl-tRNA deacylase"/>
    <property type="match status" value="1"/>
</dbReference>
<dbReference type="InterPro" id="IPR003732">
    <property type="entry name" value="Daa-tRNA_deacyls_DTD"/>
</dbReference>
<feature type="region of interest" description="Disordered" evidence="7">
    <location>
        <begin position="83"/>
        <end position="247"/>
    </location>
</feature>
<dbReference type="Proteomes" id="UP000095149">
    <property type="component" value="Unassembled WGS sequence"/>
</dbReference>
<comment type="catalytic activity">
    <reaction evidence="5">
        <text>a D-aminoacyl-tRNA + H2O = a tRNA + a D-alpha-amino acid + H(+)</text>
        <dbReference type="Rhea" id="RHEA:13953"/>
        <dbReference type="Rhea" id="RHEA-COMP:10123"/>
        <dbReference type="Rhea" id="RHEA-COMP:10124"/>
        <dbReference type="ChEBI" id="CHEBI:15377"/>
        <dbReference type="ChEBI" id="CHEBI:15378"/>
        <dbReference type="ChEBI" id="CHEBI:59871"/>
        <dbReference type="ChEBI" id="CHEBI:78442"/>
        <dbReference type="ChEBI" id="CHEBI:79333"/>
        <dbReference type="EC" id="3.1.1.96"/>
    </reaction>
</comment>
<evidence type="ECO:0000256" key="5">
    <source>
        <dbReference type="ARBA" id="ARBA00048018"/>
    </source>
</evidence>
<proteinExistence type="inferred from homology"/>
<feature type="compositionally biased region" description="Low complexity" evidence="7">
    <location>
        <begin position="181"/>
        <end position="198"/>
    </location>
</feature>
<feature type="compositionally biased region" description="Basic residues" evidence="7">
    <location>
        <begin position="21"/>
        <end position="30"/>
    </location>
</feature>
<evidence type="ECO:0000313" key="9">
    <source>
        <dbReference type="EMBL" id="ODO11535.1"/>
    </source>
</evidence>
<evidence type="ECO:0000256" key="7">
    <source>
        <dbReference type="SAM" id="MobiDB-lite"/>
    </source>
</evidence>
<dbReference type="SUPFAM" id="SSF57701">
    <property type="entry name" value="Zn2/Cys6 DNA-binding domain"/>
    <property type="match status" value="1"/>
</dbReference>
<dbReference type="Pfam" id="PF02580">
    <property type="entry name" value="Tyr_Deacylase"/>
    <property type="match status" value="1"/>
</dbReference>
<evidence type="ECO:0000259" key="8">
    <source>
        <dbReference type="PROSITE" id="PS50048"/>
    </source>
</evidence>
<feature type="region of interest" description="Disordered" evidence="7">
    <location>
        <begin position="1"/>
        <end position="47"/>
    </location>
</feature>
<organism evidence="9 10">
    <name type="scientific">Cryptococcus amylolentus CBS 6273</name>
    <dbReference type="NCBI Taxonomy" id="1296118"/>
    <lineage>
        <taxon>Eukaryota</taxon>
        <taxon>Fungi</taxon>
        <taxon>Dikarya</taxon>
        <taxon>Basidiomycota</taxon>
        <taxon>Agaricomycotina</taxon>
        <taxon>Tremellomycetes</taxon>
        <taxon>Tremellales</taxon>
        <taxon>Cryptococcaceae</taxon>
        <taxon>Cryptococcus</taxon>
    </lineage>
</organism>
<evidence type="ECO:0000256" key="6">
    <source>
        <dbReference type="RuleBase" id="RU003470"/>
    </source>
</evidence>
<dbReference type="GO" id="GO:0008270">
    <property type="term" value="F:zinc ion binding"/>
    <property type="evidence" value="ECO:0007669"/>
    <property type="project" value="InterPro"/>
</dbReference>
<comment type="caution">
    <text evidence="9">The sequence shown here is derived from an EMBL/GenBank/DDBJ whole genome shotgun (WGS) entry which is preliminary data.</text>
</comment>
<dbReference type="Pfam" id="PF00172">
    <property type="entry name" value="Zn_clus"/>
    <property type="match status" value="1"/>
</dbReference>
<dbReference type="EC" id="3.1.1.96" evidence="2 6"/>
<feature type="compositionally biased region" description="Polar residues" evidence="7">
    <location>
        <begin position="161"/>
        <end position="173"/>
    </location>
</feature>
<dbReference type="SUPFAM" id="SSF69500">
    <property type="entry name" value="DTD-like"/>
    <property type="match status" value="1"/>
</dbReference>
<evidence type="ECO:0000256" key="4">
    <source>
        <dbReference type="ARBA" id="ARBA00047676"/>
    </source>
</evidence>
<gene>
    <name evidence="9" type="ORF">I350_00315</name>
</gene>
<comment type="subcellular location">
    <subcellularLocation>
        <location evidence="6">Cytoplasm</location>
    </subcellularLocation>
</comment>
<dbReference type="PANTHER" id="PTHR10472:SF5">
    <property type="entry name" value="D-AMINOACYL-TRNA DEACYLASE 1"/>
    <property type="match status" value="1"/>
</dbReference>
<dbReference type="GO" id="GO:0005737">
    <property type="term" value="C:cytoplasm"/>
    <property type="evidence" value="ECO:0007669"/>
    <property type="project" value="UniProtKB-SubCell"/>
</dbReference>
<comment type="catalytic activity">
    <reaction evidence="4">
        <text>glycyl-tRNA(Ala) + H2O = tRNA(Ala) + glycine + H(+)</text>
        <dbReference type="Rhea" id="RHEA:53744"/>
        <dbReference type="Rhea" id="RHEA-COMP:9657"/>
        <dbReference type="Rhea" id="RHEA-COMP:13640"/>
        <dbReference type="ChEBI" id="CHEBI:15377"/>
        <dbReference type="ChEBI" id="CHEBI:15378"/>
        <dbReference type="ChEBI" id="CHEBI:57305"/>
        <dbReference type="ChEBI" id="CHEBI:78442"/>
        <dbReference type="ChEBI" id="CHEBI:78522"/>
        <dbReference type="EC" id="3.1.1.96"/>
    </reaction>
</comment>
<feature type="compositionally biased region" description="Polar residues" evidence="7">
    <location>
        <begin position="1"/>
        <end position="17"/>
    </location>
</feature>
<dbReference type="InterPro" id="IPR001138">
    <property type="entry name" value="Zn2Cys6_DnaBD"/>
</dbReference>
<protein>
    <recommendedName>
        <fullName evidence="3 6">D-aminoacyl-tRNA deacylase</fullName>
        <ecNumber evidence="2 6">3.1.1.96</ecNumber>
    </recommendedName>
</protein>
<feature type="region of interest" description="Disordered" evidence="7">
    <location>
        <begin position="409"/>
        <end position="493"/>
    </location>
</feature>
<dbReference type="NCBIfam" id="TIGR00256">
    <property type="entry name" value="D-aminoacyl-tRNA deacylase"/>
    <property type="match status" value="1"/>
</dbReference>
<comment type="similarity">
    <text evidence="1 6">Belongs to the DTD family.</text>
</comment>
<evidence type="ECO:0000256" key="3">
    <source>
        <dbReference type="ARBA" id="ARBA00020007"/>
    </source>
</evidence>
<dbReference type="GO" id="GO:0000049">
    <property type="term" value="F:tRNA binding"/>
    <property type="evidence" value="ECO:0007669"/>
    <property type="project" value="UniProtKB-KW"/>
</dbReference>
<evidence type="ECO:0000313" key="10">
    <source>
        <dbReference type="Proteomes" id="UP000095149"/>
    </source>
</evidence>
<dbReference type="OrthoDB" id="275783at2759"/>
<keyword evidence="6" id="KW-0963">Cytoplasm</keyword>